<dbReference type="EMBL" id="JANCYU010000030">
    <property type="protein sequence ID" value="KAK4525363.1"/>
    <property type="molecule type" value="Genomic_DNA"/>
</dbReference>
<evidence type="ECO:0000256" key="2">
    <source>
        <dbReference type="ARBA" id="ARBA00009626"/>
    </source>
</evidence>
<accession>A0AAV9IDA4</accession>
<dbReference type="PANTHER" id="PTHR13208:SF2">
    <property type="entry name" value="MEDIATOR OF RNA POLYMERASE II TRANSCRIPTION SUBUNIT 4"/>
    <property type="match status" value="1"/>
</dbReference>
<keyword evidence="6" id="KW-0010">Activator</keyword>
<dbReference type="AlphaFoldDB" id="A0AAV9IDA4"/>
<comment type="function">
    <text evidence="6">Component of the Mediator complex, a coactivator involved in the regulated transcription of nearly all RNA polymerase II-dependent genes. Mediator functions as a bridge to convey information from gene-specific regulatory proteins to the basal RNA polymerase II transcription machinery. Mediator is recruited to promoters by direct interactions with regulatory proteins and serves as a scaffold for the assembly of a functional preinitiation complex with RNA polymerase II and the general transcription factors.</text>
</comment>
<name>A0AAV9IDA4_9RHOD</name>
<dbReference type="GO" id="GO:0070847">
    <property type="term" value="C:core mediator complex"/>
    <property type="evidence" value="ECO:0007669"/>
    <property type="project" value="TreeGrafter"/>
</dbReference>
<evidence type="ECO:0000313" key="7">
    <source>
        <dbReference type="EMBL" id="KAK4525363.1"/>
    </source>
</evidence>
<comment type="similarity">
    <text evidence="2 6">Belongs to the Mediator complex subunit 4 family.</text>
</comment>
<evidence type="ECO:0000256" key="1">
    <source>
        <dbReference type="ARBA" id="ARBA00004123"/>
    </source>
</evidence>
<evidence type="ECO:0000313" key="8">
    <source>
        <dbReference type="Proteomes" id="UP001300502"/>
    </source>
</evidence>
<dbReference type="GO" id="GO:0016592">
    <property type="term" value="C:mediator complex"/>
    <property type="evidence" value="ECO:0007669"/>
    <property type="project" value="InterPro"/>
</dbReference>
<evidence type="ECO:0000256" key="4">
    <source>
        <dbReference type="ARBA" id="ARBA00023163"/>
    </source>
</evidence>
<dbReference type="GO" id="GO:0003712">
    <property type="term" value="F:transcription coregulator activity"/>
    <property type="evidence" value="ECO:0007669"/>
    <property type="project" value="InterPro"/>
</dbReference>
<keyword evidence="8" id="KW-1185">Reference proteome</keyword>
<evidence type="ECO:0000256" key="5">
    <source>
        <dbReference type="ARBA" id="ARBA00023242"/>
    </source>
</evidence>
<proteinExistence type="inferred from homology"/>
<dbReference type="GO" id="GO:0006357">
    <property type="term" value="P:regulation of transcription by RNA polymerase II"/>
    <property type="evidence" value="ECO:0007669"/>
    <property type="project" value="InterPro"/>
</dbReference>
<protein>
    <recommendedName>
        <fullName evidence="6">Mediator of RNA polymerase II transcription subunit 4</fullName>
    </recommendedName>
    <alternativeName>
        <fullName evidence="6">Mediator complex subunit 4</fullName>
    </alternativeName>
</protein>
<comment type="subunit">
    <text evidence="6">Component of the Mediator complex.</text>
</comment>
<dbReference type="Pfam" id="PF10018">
    <property type="entry name" value="Med4"/>
    <property type="match status" value="1"/>
</dbReference>
<evidence type="ECO:0000256" key="6">
    <source>
        <dbReference type="RuleBase" id="RU364141"/>
    </source>
</evidence>
<evidence type="ECO:0000256" key="3">
    <source>
        <dbReference type="ARBA" id="ARBA00023015"/>
    </source>
</evidence>
<sequence>MNSAVHRAQSWLNDFRTSCQELFQVVLEETRQVSRSPSEASKLESRLSHLVTLQSQLYSIMEDLEKHKERQSYLEYLVQVEKDLDNRIASVLEKLLQALGRLHVTLEETQPVLQSLSLPKSTLSEILSFAVRITGSLSAPTNYQEESLDAAHFAPAPTEEMIRESKMAQWNMNEMNI</sequence>
<comment type="caution">
    <text evidence="7">The sequence shown here is derived from an EMBL/GenBank/DDBJ whole genome shotgun (WGS) entry which is preliminary data.</text>
</comment>
<dbReference type="InterPro" id="IPR019258">
    <property type="entry name" value="Mediator_Med4"/>
</dbReference>
<reference evidence="7 8" key="1">
    <citation type="submission" date="2022-07" db="EMBL/GenBank/DDBJ databases">
        <title>Genome-wide signatures of adaptation to extreme environments.</title>
        <authorList>
            <person name="Cho C.H."/>
            <person name="Yoon H.S."/>
        </authorList>
    </citation>
    <scope>NUCLEOTIDE SEQUENCE [LARGE SCALE GENOMIC DNA]</scope>
    <source>
        <strain evidence="7 8">108.79 E11</strain>
    </source>
</reference>
<dbReference type="Proteomes" id="UP001300502">
    <property type="component" value="Unassembled WGS sequence"/>
</dbReference>
<keyword evidence="5 6" id="KW-0539">Nucleus</keyword>
<comment type="subcellular location">
    <subcellularLocation>
        <location evidence="1 6">Nucleus</location>
    </subcellularLocation>
</comment>
<dbReference type="PANTHER" id="PTHR13208">
    <property type="entry name" value="MEDIATOR OF RNA POLYMERASE II TRANSCRIPTION SUBUNIT 4"/>
    <property type="match status" value="1"/>
</dbReference>
<gene>
    <name evidence="6" type="primary">MED4</name>
    <name evidence="7" type="ORF">GAYE_SCF12G3271</name>
</gene>
<organism evidence="7 8">
    <name type="scientific">Galdieria yellowstonensis</name>
    <dbReference type="NCBI Taxonomy" id="3028027"/>
    <lineage>
        <taxon>Eukaryota</taxon>
        <taxon>Rhodophyta</taxon>
        <taxon>Bangiophyceae</taxon>
        <taxon>Galdieriales</taxon>
        <taxon>Galdieriaceae</taxon>
        <taxon>Galdieria</taxon>
    </lineage>
</organism>
<keyword evidence="4 6" id="KW-0804">Transcription</keyword>
<keyword evidence="3 6" id="KW-0805">Transcription regulation</keyword>